<keyword evidence="1 4" id="KW-0808">Transferase</keyword>
<evidence type="ECO:0000313" key="4">
    <source>
        <dbReference type="EMBL" id="QQN86925.1"/>
    </source>
</evidence>
<reference evidence="4 5" key="1">
    <citation type="submission" date="2020-08" db="EMBL/GenBank/DDBJ databases">
        <title>Emergence of ISAba1-mediated novel tet(X) in Acinetobacter variabilis from a chicken farm.</title>
        <authorList>
            <person name="Peng K."/>
            <person name="Li R."/>
        </authorList>
    </citation>
    <scope>NUCLEOTIDE SEQUENCE [LARGE SCALE GENOMIC DNA]</scope>
    <source>
        <strain evidence="4 5">XM9F202-2</strain>
    </source>
</reference>
<gene>
    <name evidence="4" type="ORF">IAQ69_08480</name>
</gene>
<dbReference type="PROSITE" id="PS51186">
    <property type="entry name" value="GNAT"/>
    <property type="match status" value="1"/>
</dbReference>
<dbReference type="Pfam" id="PF00583">
    <property type="entry name" value="Acetyltransf_1"/>
    <property type="match status" value="1"/>
</dbReference>
<dbReference type="Gene3D" id="3.40.630.30">
    <property type="match status" value="1"/>
</dbReference>
<dbReference type="CDD" id="cd04301">
    <property type="entry name" value="NAT_SF"/>
    <property type="match status" value="1"/>
</dbReference>
<proteinExistence type="predicted"/>
<keyword evidence="2" id="KW-0012">Acyltransferase</keyword>
<organism evidence="4 5">
    <name type="scientific">Acinetobacter variabilis</name>
    <dbReference type="NCBI Taxonomy" id="70346"/>
    <lineage>
        <taxon>Bacteria</taxon>
        <taxon>Pseudomonadati</taxon>
        <taxon>Pseudomonadota</taxon>
        <taxon>Gammaproteobacteria</taxon>
        <taxon>Moraxellales</taxon>
        <taxon>Moraxellaceae</taxon>
        <taxon>Acinetobacter</taxon>
    </lineage>
</organism>
<dbReference type="RefSeq" id="WP_200228626.1">
    <property type="nucleotide sequence ID" value="NZ_CP060811.1"/>
</dbReference>
<protein>
    <submittedName>
        <fullName evidence="4">GNAT family N-acetyltransferase</fullName>
    </submittedName>
</protein>
<dbReference type="GO" id="GO:0016747">
    <property type="term" value="F:acyltransferase activity, transferring groups other than amino-acyl groups"/>
    <property type="evidence" value="ECO:0007669"/>
    <property type="project" value="InterPro"/>
</dbReference>
<dbReference type="PANTHER" id="PTHR43877:SF2">
    <property type="entry name" value="AMINOALKYLPHOSPHONATE N-ACETYLTRANSFERASE-RELATED"/>
    <property type="match status" value="1"/>
</dbReference>
<feature type="domain" description="N-acetyltransferase" evidence="3">
    <location>
        <begin position="4"/>
        <end position="170"/>
    </location>
</feature>
<dbReference type="InterPro" id="IPR000182">
    <property type="entry name" value="GNAT_dom"/>
</dbReference>
<dbReference type="InterPro" id="IPR050832">
    <property type="entry name" value="Bact_Acetyltransf"/>
</dbReference>
<dbReference type="PANTHER" id="PTHR43877">
    <property type="entry name" value="AMINOALKYLPHOSPHONATE N-ACETYLTRANSFERASE-RELATED-RELATED"/>
    <property type="match status" value="1"/>
</dbReference>
<sequence>MKNNNIRLAQATDIQSIVKLINTAYRSNLGWTHEHDIVSGNRINEAQLSELLARPDVELYVLENNDQLVGCIGLTHLPDCFEIGSFAIDPVRQNSGYGRILLDFAEQYSREKIPFKKLRMSVLNVRIELIAYYERRGYHQTGKTESYPLDADVGQPLVDLNLVILEKSLEKIDEVI</sequence>
<evidence type="ECO:0000256" key="1">
    <source>
        <dbReference type="ARBA" id="ARBA00022679"/>
    </source>
</evidence>
<dbReference type="SUPFAM" id="SSF55729">
    <property type="entry name" value="Acyl-CoA N-acyltransferases (Nat)"/>
    <property type="match status" value="1"/>
</dbReference>
<dbReference type="Proteomes" id="UP000596079">
    <property type="component" value="Chromosome"/>
</dbReference>
<evidence type="ECO:0000256" key="2">
    <source>
        <dbReference type="ARBA" id="ARBA00023315"/>
    </source>
</evidence>
<accession>A0A7T7WGA4</accession>
<dbReference type="AlphaFoldDB" id="A0A7T7WGA4"/>
<dbReference type="InterPro" id="IPR016181">
    <property type="entry name" value="Acyl_CoA_acyltransferase"/>
</dbReference>
<name>A0A7T7WGA4_9GAMM</name>
<evidence type="ECO:0000259" key="3">
    <source>
        <dbReference type="PROSITE" id="PS51186"/>
    </source>
</evidence>
<dbReference type="EMBL" id="CP060811">
    <property type="protein sequence ID" value="QQN86925.1"/>
    <property type="molecule type" value="Genomic_DNA"/>
</dbReference>
<evidence type="ECO:0000313" key="5">
    <source>
        <dbReference type="Proteomes" id="UP000596079"/>
    </source>
</evidence>